<keyword evidence="1" id="KW-0812">Transmembrane</keyword>
<gene>
    <name evidence="3" type="ORF">ODALV1_LOCUS17361</name>
</gene>
<evidence type="ECO:0000313" key="4">
    <source>
        <dbReference type="Proteomes" id="UP001642540"/>
    </source>
</evidence>
<name>A0ABP1R116_9HEXA</name>
<evidence type="ECO:0000256" key="2">
    <source>
        <dbReference type="SAM" id="SignalP"/>
    </source>
</evidence>
<evidence type="ECO:0000256" key="1">
    <source>
        <dbReference type="SAM" id="Phobius"/>
    </source>
</evidence>
<feature type="transmembrane region" description="Helical" evidence="1">
    <location>
        <begin position="316"/>
        <end position="333"/>
    </location>
</feature>
<feature type="chain" id="PRO_5046181677" evidence="2">
    <location>
        <begin position="22"/>
        <end position="708"/>
    </location>
</feature>
<keyword evidence="4" id="KW-1185">Reference proteome</keyword>
<evidence type="ECO:0000313" key="3">
    <source>
        <dbReference type="EMBL" id="CAL8116642.1"/>
    </source>
</evidence>
<comment type="caution">
    <text evidence="3">The sequence shown here is derived from an EMBL/GenBank/DDBJ whole genome shotgun (WGS) entry which is preliminary data.</text>
</comment>
<organism evidence="3 4">
    <name type="scientific">Orchesella dallaii</name>
    <dbReference type="NCBI Taxonomy" id="48710"/>
    <lineage>
        <taxon>Eukaryota</taxon>
        <taxon>Metazoa</taxon>
        <taxon>Ecdysozoa</taxon>
        <taxon>Arthropoda</taxon>
        <taxon>Hexapoda</taxon>
        <taxon>Collembola</taxon>
        <taxon>Entomobryomorpha</taxon>
        <taxon>Entomobryoidea</taxon>
        <taxon>Orchesellidae</taxon>
        <taxon>Orchesellinae</taxon>
        <taxon>Orchesella</taxon>
    </lineage>
</organism>
<feature type="signal peptide" evidence="2">
    <location>
        <begin position="1"/>
        <end position="21"/>
    </location>
</feature>
<feature type="transmembrane region" description="Helical" evidence="1">
    <location>
        <begin position="367"/>
        <end position="386"/>
    </location>
</feature>
<sequence length="708" mass="82400">MFLSTLEVFLRISYFLSLTFALKDKAQPLRQFLSLSNPRSIFLSSDSKTEIQNYFDKYHILSCPVCINVTAIRRGEIKKESAGYDIILTWKRNEQAKTLISYVFFKYVIVFSNKQLILPDYSFFMTVPSIFLIQNFDVGTLNIVCIICQTIIELPRVSDLQDIDRIWFDINLDFGGDAKVNYVYHGNIFTYTYRVRYKVCSGRSILRKKSNFPLGTRIFCVMSIFREMFNMSEIGYHIQEHHYDEMRRNVKYPLPDLEIDGDINFQIYNKSHSIEQNSTWWYVADGLDDGEALEYMIMMTRTEYFNFQALVQPLHLHSWLLVLVSAAIMVIFLKVQRTSGSELWTFAQILEQDSGLRVNLISKIGKNITFTISMAIVSWLLFTFLLRNEYTSNLTSYLMAGPKLSIPSFTELHRQNIPVLNTFRNEHAPDFFKNPLLLFPQVSGHEPLAYADFIETLTGSQFELSLSHRLRRVKKFRTFISKDDLHSILRLFHSVELPGLEEHFGQFSLWQFLDSRFPEISAFVNTRDNLEIIGTALKYLTQGNRNFYIGHGRVIKQTLQTQNIWYFSRKFYAPYMARYLSFLITSGIYNFWSTDDKLVRKSIRFHEFTKSLDGVASKFRNRFGVESDSVRSPLDSLLYKLLETSSFFNQYLLGNSEIFSNPNGEVSNSWEPISFGALIIVGTISFALLAFALIVLLIEIRMTKTSLN</sequence>
<reference evidence="3 4" key="1">
    <citation type="submission" date="2024-08" db="EMBL/GenBank/DDBJ databases">
        <authorList>
            <person name="Cucini C."/>
            <person name="Frati F."/>
        </authorList>
    </citation>
    <scope>NUCLEOTIDE SEQUENCE [LARGE SCALE GENOMIC DNA]</scope>
</reference>
<feature type="transmembrane region" description="Helical" evidence="1">
    <location>
        <begin position="675"/>
        <end position="698"/>
    </location>
</feature>
<dbReference type="Proteomes" id="UP001642540">
    <property type="component" value="Unassembled WGS sequence"/>
</dbReference>
<keyword evidence="1" id="KW-1133">Transmembrane helix</keyword>
<accession>A0ABP1R116</accession>
<protein>
    <submittedName>
        <fullName evidence="3">Uncharacterized protein</fullName>
    </submittedName>
</protein>
<proteinExistence type="predicted"/>
<keyword evidence="2" id="KW-0732">Signal</keyword>
<dbReference type="EMBL" id="CAXLJM020000053">
    <property type="protein sequence ID" value="CAL8116642.1"/>
    <property type="molecule type" value="Genomic_DNA"/>
</dbReference>
<keyword evidence="1" id="KW-0472">Membrane</keyword>